<dbReference type="InterPro" id="IPR003169">
    <property type="entry name" value="GYF"/>
</dbReference>
<feature type="compositionally biased region" description="Basic and acidic residues" evidence="1">
    <location>
        <begin position="150"/>
        <end position="165"/>
    </location>
</feature>
<dbReference type="InterPro" id="IPR035445">
    <property type="entry name" value="GYF-like_dom_sf"/>
</dbReference>
<feature type="compositionally biased region" description="Basic and acidic residues" evidence="1">
    <location>
        <begin position="874"/>
        <end position="888"/>
    </location>
</feature>
<name>A0A401G8M1_9APHY</name>
<dbReference type="EMBL" id="BFAD01000001">
    <property type="protein sequence ID" value="GBE78526.1"/>
    <property type="molecule type" value="Genomic_DNA"/>
</dbReference>
<evidence type="ECO:0000313" key="4">
    <source>
        <dbReference type="Proteomes" id="UP000287166"/>
    </source>
</evidence>
<feature type="region of interest" description="Disordered" evidence="1">
    <location>
        <begin position="1"/>
        <end position="50"/>
    </location>
</feature>
<dbReference type="PROSITE" id="PS50829">
    <property type="entry name" value="GYF"/>
    <property type="match status" value="1"/>
</dbReference>
<dbReference type="FunCoup" id="A0A401G8M1">
    <property type="interactions" value="292"/>
</dbReference>
<feature type="compositionally biased region" description="Basic and acidic residues" evidence="1">
    <location>
        <begin position="234"/>
        <end position="252"/>
    </location>
</feature>
<comment type="caution">
    <text evidence="3">The sequence shown here is derived from an EMBL/GenBank/DDBJ whole genome shotgun (WGS) entry which is preliminary data.</text>
</comment>
<feature type="region of interest" description="Disordered" evidence="1">
    <location>
        <begin position="1082"/>
        <end position="1111"/>
    </location>
</feature>
<dbReference type="AlphaFoldDB" id="A0A401G8M1"/>
<feature type="compositionally biased region" description="Polar residues" evidence="1">
    <location>
        <begin position="963"/>
        <end position="979"/>
    </location>
</feature>
<evidence type="ECO:0000256" key="1">
    <source>
        <dbReference type="SAM" id="MobiDB-lite"/>
    </source>
</evidence>
<organism evidence="3 4">
    <name type="scientific">Sparassis crispa</name>
    <dbReference type="NCBI Taxonomy" id="139825"/>
    <lineage>
        <taxon>Eukaryota</taxon>
        <taxon>Fungi</taxon>
        <taxon>Dikarya</taxon>
        <taxon>Basidiomycota</taxon>
        <taxon>Agaricomycotina</taxon>
        <taxon>Agaricomycetes</taxon>
        <taxon>Polyporales</taxon>
        <taxon>Sparassidaceae</taxon>
        <taxon>Sparassis</taxon>
    </lineage>
</organism>
<evidence type="ECO:0000259" key="2">
    <source>
        <dbReference type="PROSITE" id="PS50829"/>
    </source>
</evidence>
<dbReference type="RefSeq" id="XP_027609439.1">
    <property type="nucleotide sequence ID" value="XM_027753638.1"/>
</dbReference>
<feature type="compositionally biased region" description="Basic and acidic residues" evidence="1">
    <location>
        <begin position="416"/>
        <end position="432"/>
    </location>
</feature>
<reference evidence="3 4" key="1">
    <citation type="journal article" date="2018" name="Sci. Rep.">
        <title>Genome sequence of the cauliflower mushroom Sparassis crispa (Hanabiratake) and its association with beneficial usage.</title>
        <authorList>
            <person name="Kiyama R."/>
            <person name="Furutani Y."/>
            <person name="Kawaguchi K."/>
            <person name="Nakanishi T."/>
        </authorList>
    </citation>
    <scope>NUCLEOTIDE SEQUENCE [LARGE SCALE GENOMIC DNA]</scope>
</reference>
<feature type="compositionally biased region" description="Pro residues" evidence="1">
    <location>
        <begin position="18"/>
        <end position="30"/>
    </location>
</feature>
<dbReference type="Proteomes" id="UP000287166">
    <property type="component" value="Unassembled WGS sequence"/>
</dbReference>
<feature type="compositionally biased region" description="Basic and acidic residues" evidence="1">
    <location>
        <begin position="899"/>
        <end position="922"/>
    </location>
</feature>
<feature type="compositionally biased region" description="Basic and acidic residues" evidence="1">
    <location>
        <begin position="986"/>
        <end position="1007"/>
    </location>
</feature>
<feature type="region of interest" description="Disordered" evidence="1">
    <location>
        <begin position="122"/>
        <end position="299"/>
    </location>
</feature>
<feature type="region of interest" description="Disordered" evidence="1">
    <location>
        <begin position="1174"/>
        <end position="1195"/>
    </location>
</feature>
<feature type="compositionally biased region" description="Low complexity" evidence="1">
    <location>
        <begin position="842"/>
        <end position="864"/>
    </location>
</feature>
<feature type="region of interest" description="Disordered" evidence="1">
    <location>
        <begin position="956"/>
        <end position="1068"/>
    </location>
</feature>
<dbReference type="CDD" id="cd00072">
    <property type="entry name" value="GYF"/>
    <property type="match status" value="1"/>
</dbReference>
<dbReference type="GeneID" id="38775443"/>
<feature type="domain" description="GYF" evidence="2">
    <location>
        <begin position="340"/>
        <end position="396"/>
    </location>
</feature>
<feature type="compositionally biased region" description="Polar residues" evidence="1">
    <location>
        <begin position="34"/>
        <end position="45"/>
    </location>
</feature>
<dbReference type="PANTHER" id="PTHR14445:SF36">
    <property type="entry name" value="FI03272P-RELATED"/>
    <property type="match status" value="1"/>
</dbReference>
<evidence type="ECO:0000313" key="3">
    <source>
        <dbReference type="EMBL" id="GBE78526.1"/>
    </source>
</evidence>
<dbReference type="OrthoDB" id="6415790at2759"/>
<feature type="region of interest" description="Disordered" evidence="1">
    <location>
        <begin position="812"/>
        <end position="934"/>
    </location>
</feature>
<protein>
    <recommendedName>
        <fullName evidence="2">GYF domain-containing protein</fullName>
    </recommendedName>
</protein>
<dbReference type="PANTHER" id="PTHR14445">
    <property type="entry name" value="GRB10 INTERACTING GYF PROTEIN"/>
    <property type="match status" value="1"/>
</dbReference>
<gene>
    <name evidence="3" type="ORF">SCP_0114150</name>
</gene>
<feature type="compositionally biased region" description="Low complexity" evidence="1">
    <location>
        <begin position="1055"/>
        <end position="1068"/>
    </location>
</feature>
<dbReference type="SUPFAM" id="SSF55277">
    <property type="entry name" value="GYF domain"/>
    <property type="match status" value="1"/>
</dbReference>
<feature type="compositionally biased region" description="Low complexity" evidence="1">
    <location>
        <begin position="1008"/>
        <end position="1020"/>
    </location>
</feature>
<dbReference type="SMART" id="SM00444">
    <property type="entry name" value="GYF"/>
    <property type="match status" value="1"/>
</dbReference>
<feature type="compositionally biased region" description="Polar residues" evidence="1">
    <location>
        <begin position="290"/>
        <end position="299"/>
    </location>
</feature>
<feature type="region of interest" description="Disordered" evidence="1">
    <location>
        <begin position="408"/>
        <end position="462"/>
    </location>
</feature>
<keyword evidence="4" id="KW-1185">Reference proteome</keyword>
<dbReference type="STRING" id="139825.A0A401G8M1"/>
<feature type="compositionally biased region" description="Low complexity" evidence="1">
    <location>
        <begin position="814"/>
        <end position="832"/>
    </location>
</feature>
<dbReference type="InterPro" id="IPR051640">
    <property type="entry name" value="GRB10-interact_GYF"/>
</dbReference>
<dbReference type="InParanoid" id="A0A401G8M1"/>
<dbReference type="Gene3D" id="3.30.1490.40">
    <property type="match status" value="1"/>
</dbReference>
<dbReference type="Pfam" id="PF02213">
    <property type="entry name" value="GYF"/>
    <property type="match status" value="1"/>
</dbReference>
<accession>A0A401G8M1</accession>
<proteinExistence type="predicted"/>
<sequence>MMHFGPEWMRTKQGSRPAPSPPLASSPVPPGASTYSALVTPTANPQPERRDVVHPFRYSKEELLRIYKEGGGKGGLGLEVERWEGIVREVGCDPIGLKEMGEVEKKIFAGSLNSEIRRRQSTDYLSPLATPSLGDRPKLNHTTSGAGSPMRERLGGFVGRRRDSTEAQPLTIPRKLSLSSMQGPLASPRETGLPSPRTRIGQTLGFDGVLSESWSSRRRASDALAKPGGTSSGRPERDTSDAGRDSNESYIKEEEEGGAPPSPEHLRGGDNAAAQPTPSPRPDPPIATTGRGSVSADNVSGSMASLSLAGQGDGGVANGVGITEDPMMSKPPLGLTDLTSVEWSYLDPQGQIQGPFRADLMQRWHDEGYFSPNLLMKRTHLDSEWMSVGEMLRGAGSSPIFLTPAISSVPPPGLPRRPDPLLEGPVPDRDRSSPYQPVPTMSRRGSTLDSFMHSGPNSASASPASSFGAARFLINSPDPNSFDGRTTDHLYSDASAGSLIAGFAADPMVRRRATLNDTFDPTLADQTSYANLTPGRVADGLGFGGMDGITTSSADSVGPFSSSYGASTADGGSSSNGNYEKNAIGGHLSMSFTNGEFGTIGGFTNQSRTMNRDVFDGAALIDRSDSHLGVSLGGPYANGNASSFQSNGQSFPRNTSLQYSLPPDGHSLQAMSDRQAEASLHAMPLNQQLPRSFAPSAYAGSQSNWAPQEPPAFRRPGPFDPTFPTASNTVISSVPTLPQTPFNRALQTNQPPWYAASQGVVSDGWKGDPNDLTVANLGQHNQQQQDTTQRHAPNVPIDVNSQQRETIVEAFRDAQSQSTTAAPSTTPLTPAEPSRPPKPSRKASAPTQSTAIAPAPKTTAPSTAVQPPSPGQPVEHKPAWSMEDDKKSKPSGVASSLREIQEAETKKYEARKAAERERERAARAAAGTPSQTEEFLTFTTSWGLPTSQAGTARLTPTAAKESTGFSSSSNVPVWTNTPKTPVAKKTMKEIQEEEEKRKKQAVKEKETVAAAARRAYAETTNKPSSSAQPSGGAWTTVGTGGKTSSVTPAAVRPPASTSASTKVVPSTSAAVVATPPLTIRATVPATSSPRAPVPINRASSKADETPSPPSQEFLRWLSDSLKGLNGSVSYEEITSMLLSFPLDPDSSTVEIISDLIYASSTTLDGRRFASEFVSKRKADASSRPKGASSVGAAGKTPSIAEVVKAQPKPAQNEWGGFKVVNKKKKGGRA</sequence>
<dbReference type="GO" id="GO:0005829">
    <property type="term" value="C:cytosol"/>
    <property type="evidence" value="ECO:0007669"/>
    <property type="project" value="TreeGrafter"/>
</dbReference>
<feature type="region of interest" description="Disordered" evidence="1">
    <location>
        <begin position="758"/>
        <end position="796"/>
    </location>
</feature>